<sequence>MVASNGPHMSVYDQRAAGVVSHTDSPALISRFTTSGSEVQALSARGDFVAFVDEDGHAGVCDIADDPSVSLSLFAGGHDALAGCVVLHPEMPVMASGGFDCQMLVWDLASETTTSAFLAGSVSGADSPIISQQLINPPFCYALDFAPADTGVNQLMRVVSGHADGRLLCLSDEAVLCWPDCHRYSISALKFVCTRPDILATASLDCSLALWDADSILHPDIGAARSDGANMVVLDKPPRLLAREELGAKPDTLVSSEITPTIYTDQGCDIVSYLIA</sequence>
<keyword evidence="5" id="KW-1185">Reference proteome</keyword>
<comment type="caution">
    <text evidence="4">The sequence shown here is derived from an EMBL/GenBank/DDBJ whole genome shotgun (WGS) entry which is preliminary data.</text>
</comment>
<gene>
    <name evidence="4" type="ORF">H4R26_002230</name>
</gene>
<dbReference type="InterPro" id="IPR015943">
    <property type="entry name" value="WD40/YVTN_repeat-like_dom_sf"/>
</dbReference>
<reference evidence="4" key="1">
    <citation type="submission" date="2022-07" db="EMBL/GenBank/DDBJ databases">
        <title>Phylogenomic reconstructions and comparative analyses of Kickxellomycotina fungi.</title>
        <authorList>
            <person name="Reynolds N.K."/>
            <person name="Stajich J.E."/>
            <person name="Barry K."/>
            <person name="Grigoriev I.V."/>
            <person name="Crous P."/>
            <person name="Smith M.E."/>
        </authorList>
    </citation>
    <scope>NUCLEOTIDE SEQUENCE</scope>
    <source>
        <strain evidence="4">IMI 214461</strain>
    </source>
</reference>
<keyword evidence="1 3" id="KW-0853">WD repeat</keyword>
<dbReference type="AlphaFoldDB" id="A0A9W8BF88"/>
<dbReference type="SUPFAM" id="SSF50978">
    <property type="entry name" value="WD40 repeat-like"/>
    <property type="match status" value="1"/>
</dbReference>
<evidence type="ECO:0008006" key="6">
    <source>
        <dbReference type="Google" id="ProtNLM"/>
    </source>
</evidence>
<dbReference type="Pfam" id="PF00400">
    <property type="entry name" value="WD40"/>
    <property type="match status" value="2"/>
</dbReference>
<organism evidence="4 5">
    <name type="scientific">Coemansia thaxteri</name>
    <dbReference type="NCBI Taxonomy" id="2663907"/>
    <lineage>
        <taxon>Eukaryota</taxon>
        <taxon>Fungi</taxon>
        <taxon>Fungi incertae sedis</taxon>
        <taxon>Zoopagomycota</taxon>
        <taxon>Kickxellomycotina</taxon>
        <taxon>Kickxellomycetes</taxon>
        <taxon>Kickxellales</taxon>
        <taxon>Kickxellaceae</taxon>
        <taxon>Coemansia</taxon>
    </lineage>
</organism>
<feature type="repeat" description="WD" evidence="3">
    <location>
        <begin position="75"/>
        <end position="116"/>
    </location>
</feature>
<evidence type="ECO:0000256" key="2">
    <source>
        <dbReference type="ARBA" id="ARBA00022737"/>
    </source>
</evidence>
<dbReference type="EMBL" id="JANBQF010000127">
    <property type="protein sequence ID" value="KAJ2004920.1"/>
    <property type="molecule type" value="Genomic_DNA"/>
</dbReference>
<proteinExistence type="predicted"/>
<protein>
    <recommendedName>
        <fullName evidence="6">Peroxin-7</fullName>
    </recommendedName>
</protein>
<dbReference type="SMART" id="SM00320">
    <property type="entry name" value="WD40"/>
    <property type="match status" value="2"/>
</dbReference>
<dbReference type="Proteomes" id="UP001150907">
    <property type="component" value="Unassembled WGS sequence"/>
</dbReference>
<dbReference type="InterPro" id="IPR036322">
    <property type="entry name" value="WD40_repeat_dom_sf"/>
</dbReference>
<keyword evidence="2" id="KW-0677">Repeat</keyword>
<dbReference type="OrthoDB" id="2161379at2759"/>
<evidence type="ECO:0000256" key="1">
    <source>
        <dbReference type="ARBA" id="ARBA00022574"/>
    </source>
</evidence>
<dbReference type="PROSITE" id="PS50082">
    <property type="entry name" value="WD_REPEATS_2"/>
    <property type="match status" value="1"/>
</dbReference>
<dbReference type="InterPro" id="IPR001680">
    <property type="entry name" value="WD40_rpt"/>
</dbReference>
<dbReference type="Gene3D" id="2.130.10.10">
    <property type="entry name" value="YVTN repeat-like/Quinoprotein amine dehydrogenase"/>
    <property type="match status" value="1"/>
</dbReference>
<evidence type="ECO:0000256" key="3">
    <source>
        <dbReference type="PROSITE-ProRule" id="PRU00221"/>
    </source>
</evidence>
<accession>A0A9W8BF88</accession>
<name>A0A9W8BF88_9FUNG</name>
<dbReference type="PANTHER" id="PTHR44666">
    <property type="entry name" value="WD REPEAT-CONTAINING PROTEIN 53"/>
    <property type="match status" value="1"/>
</dbReference>
<dbReference type="InterPro" id="IPR042453">
    <property type="entry name" value="WDR53"/>
</dbReference>
<evidence type="ECO:0000313" key="5">
    <source>
        <dbReference type="Proteomes" id="UP001150907"/>
    </source>
</evidence>
<evidence type="ECO:0000313" key="4">
    <source>
        <dbReference type="EMBL" id="KAJ2004920.1"/>
    </source>
</evidence>
<dbReference type="PROSITE" id="PS00678">
    <property type="entry name" value="WD_REPEATS_1"/>
    <property type="match status" value="1"/>
</dbReference>
<dbReference type="PANTHER" id="PTHR44666:SF1">
    <property type="entry name" value="WD REPEAT-CONTAINING PROTEIN 53"/>
    <property type="match status" value="1"/>
</dbReference>
<dbReference type="InterPro" id="IPR019775">
    <property type="entry name" value="WD40_repeat_CS"/>
</dbReference>